<comment type="similarity">
    <text evidence="6 20">Belongs to the ZIP transporter (TC 2.A.5) family.</text>
</comment>
<evidence type="ECO:0000256" key="5">
    <source>
        <dbReference type="ARBA" id="ARBA00004651"/>
    </source>
</evidence>
<reference evidence="21" key="2">
    <citation type="submission" date="2025-09" db="UniProtKB">
        <authorList>
            <consortium name="Ensembl"/>
        </authorList>
    </citation>
    <scope>IDENTIFICATION</scope>
</reference>
<dbReference type="InParanoid" id="A0A7N8YAE6"/>
<dbReference type="GO" id="GO:0005886">
    <property type="term" value="C:plasma membrane"/>
    <property type="evidence" value="ECO:0007669"/>
    <property type="project" value="UniProtKB-SubCell"/>
</dbReference>
<keyword evidence="20" id="KW-0325">Glycoprotein</keyword>
<evidence type="ECO:0000256" key="17">
    <source>
        <dbReference type="ARBA" id="ARBA00023136"/>
    </source>
</evidence>
<feature type="transmembrane region" description="Helical" evidence="20">
    <location>
        <begin position="214"/>
        <end position="234"/>
    </location>
</feature>
<keyword evidence="11 20" id="KW-0862">Zinc</keyword>
<feature type="transmembrane region" description="Helical" evidence="20">
    <location>
        <begin position="180"/>
        <end position="202"/>
    </location>
</feature>
<evidence type="ECO:0000256" key="10">
    <source>
        <dbReference type="ARBA" id="ARBA00022692"/>
    </source>
</evidence>
<dbReference type="PANTHER" id="PTHR16133">
    <property type="entry name" value="SOLUTE CARRIER FAMILY 39 ZINC TRANSPORTER , MEMBER 9-RELATED"/>
    <property type="match status" value="1"/>
</dbReference>
<dbReference type="GO" id="GO:0048471">
    <property type="term" value="C:perinuclear region of cytoplasm"/>
    <property type="evidence" value="ECO:0007669"/>
    <property type="project" value="UniProtKB-SubCell"/>
</dbReference>
<evidence type="ECO:0000256" key="3">
    <source>
        <dbReference type="ARBA" id="ARBA00004198"/>
    </source>
</evidence>
<dbReference type="RefSeq" id="XP_026158065.1">
    <property type="nucleotide sequence ID" value="XM_026302280.1"/>
</dbReference>
<dbReference type="FunCoup" id="A0A7N8YAE6">
    <property type="interactions" value="1042"/>
</dbReference>
<keyword evidence="16" id="KW-0496">Mitochondrion</keyword>
<evidence type="ECO:0000256" key="11">
    <source>
        <dbReference type="ARBA" id="ARBA00022833"/>
    </source>
</evidence>
<dbReference type="GO" id="GO:0005385">
    <property type="term" value="F:zinc ion transmembrane transporter activity"/>
    <property type="evidence" value="ECO:0007669"/>
    <property type="project" value="UniProtKB-UniRule"/>
</dbReference>
<evidence type="ECO:0000256" key="8">
    <source>
        <dbReference type="ARBA" id="ARBA00022475"/>
    </source>
</evidence>
<dbReference type="Pfam" id="PF02535">
    <property type="entry name" value="Zip"/>
    <property type="match status" value="1"/>
</dbReference>
<name>A0A7N8YAE6_9TELE</name>
<evidence type="ECO:0000256" key="18">
    <source>
        <dbReference type="ARBA" id="ARBA00023242"/>
    </source>
</evidence>
<dbReference type="PANTHER" id="PTHR16133:SF5">
    <property type="entry name" value="ZINC TRANSPORTER ZIP9"/>
    <property type="match status" value="1"/>
</dbReference>
<dbReference type="InterPro" id="IPR045891">
    <property type="entry name" value="ZIP9"/>
</dbReference>
<reference evidence="21" key="1">
    <citation type="submission" date="2025-08" db="UniProtKB">
        <authorList>
            <consortium name="Ensembl"/>
        </authorList>
    </citation>
    <scope>IDENTIFICATION</scope>
</reference>
<evidence type="ECO:0000256" key="14">
    <source>
        <dbReference type="ARBA" id="ARBA00023034"/>
    </source>
</evidence>
<evidence type="ECO:0000256" key="19">
    <source>
        <dbReference type="ARBA" id="ARBA00034634"/>
    </source>
</evidence>
<evidence type="ECO:0000256" key="7">
    <source>
        <dbReference type="ARBA" id="ARBA00022448"/>
    </source>
</evidence>
<evidence type="ECO:0000256" key="4">
    <source>
        <dbReference type="ARBA" id="ARBA00004556"/>
    </source>
</evidence>
<comment type="function">
    <text evidence="20">Transports zinc ions across cell and organelle membranes into the cytoplasm and regulates intracellular zinc homeostasis. Participates in the zinc ions efflux out of the secretory compartments. Also functions as membrane androgen receptor that mediates, through a G protein, the non-classical androgen signaling pathway, characterized by the activation of MAPK3/MAPK1 (Erk1/2) and transcription factors CREB1 or ATF1. Moreover, has dual functions as membrane-bound androgen receptor and as an androgen-dependent zinc transporter both of which are mediated through an inhibitory G protein (Gi) that mediates both MAP kinase and zinc signaling leading to the androgen-dependent apoptotic process.</text>
</comment>
<feature type="transmembrane region" description="Helical" evidence="20">
    <location>
        <begin position="35"/>
        <end position="55"/>
    </location>
</feature>
<keyword evidence="7 20" id="KW-0813">Transport</keyword>
<feature type="transmembrane region" description="Helical" evidence="20">
    <location>
        <begin position="246"/>
        <end position="267"/>
    </location>
</feature>
<dbReference type="Proteomes" id="UP000261640">
    <property type="component" value="Unplaced"/>
</dbReference>
<evidence type="ECO:0000256" key="2">
    <source>
        <dbReference type="ARBA" id="ARBA00004173"/>
    </source>
</evidence>
<keyword evidence="8" id="KW-1003">Cell membrane</keyword>
<evidence type="ECO:0000256" key="15">
    <source>
        <dbReference type="ARBA" id="ARBA00023065"/>
    </source>
</evidence>
<keyword evidence="14" id="KW-0333">Golgi apparatus</keyword>
<dbReference type="GO" id="GO:0005794">
    <property type="term" value="C:Golgi apparatus"/>
    <property type="evidence" value="ECO:0007669"/>
    <property type="project" value="UniProtKB-SubCell"/>
</dbReference>
<dbReference type="GO" id="GO:0005634">
    <property type="term" value="C:nucleus"/>
    <property type="evidence" value="ECO:0007669"/>
    <property type="project" value="UniProtKB-SubCell"/>
</dbReference>
<accession>A0A7N8YAE6</accession>
<keyword evidence="22" id="KW-1185">Reference proteome</keyword>
<proteinExistence type="inferred from homology"/>
<dbReference type="GeneTree" id="ENSGT00390000010094"/>
<dbReference type="GO" id="GO:0005739">
    <property type="term" value="C:mitochondrion"/>
    <property type="evidence" value="ECO:0007669"/>
    <property type="project" value="UniProtKB-SubCell"/>
</dbReference>
<comment type="catalytic activity">
    <reaction evidence="19">
        <text>Zn(2+)(in) = Zn(2+)(out)</text>
        <dbReference type="Rhea" id="RHEA:29351"/>
        <dbReference type="ChEBI" id="CHEBI:29105"/>
    </reaction>
</comment>
<protein>
    <recommendedName>
        <fullName evidence="20">Zinc transporter ZIP9</fullName>
        <shortName evidence="20">ZIP-9</shortName>
    </recommendedName>
    <alternativeName>
        <fullName evidence="20">Solute carrier family 39 member 9</fullName>
    </alternativeName>
    <alternativeName>
        <fullName evidence="20">Zrt- and Irt-like protein 9</fullName>
    </alternativeName>
</protein>
<sequence>MDDFSSISLLSLAMLVGCYVAGTIPLAVNFSEEKLKLITVMGAGLLCGTALAVIIPEGVHALYEEILEGGHHSHSHSQAGGVEVSETKGEAEAALGASVKHEHTHEELHACIGVSLVLGFVFMLLVDQIGSSHMHNTEDPEAARVASSKITTTLGLVVHAAADGVALGAAASTSQTSVQLIVFVAIMLHKAPAAFGLVSFLMHAGLERNRIRKHLLVFALAAPVLAMLTFLGLSQSSKEALSNVNATGVAMLFSAGTFLYVATVHVLPEVGGGGHSHAPAGGNGGKGLSKVEVAALVLGCLIPLVLSVGHHH</sequence>
<evidence type="ECO:0000256" key="16">
    <source>
        <dbReference type="ARBA" id="ARBA00023128"/>
    </source>
</evidence>
<dbReference type="CTD" id="55334"/>
<evidence type="ECO:0000256" key="1">
    <source>
        <dbReference type="ARBA" id="ARBA00004123"/>
    </source>
</evidence>
<feature type="transmembrane region" description="Helical" evidence="20">
    <location>
        <begin position="6"/>
        <end position="28"/>
    </location>
</feature>
<keyword evidence="10 20" id="KW-0812">Transmembrane</keyword>
<evidence type="ECO:0000256" key="13">
    <source>
        <dbReference type="ARBA" id="ARBA00022989"/>
    </source>
</evidence>
<feature type="transmembrane region" description="Helical" evidence="20">
    <location>
        <begin position="288"/>
        <end position="309"/>
    </location>
</feature>
<keyword evidence="13 20" id="KW-1133">Transmembrane helix</keyword>
<evidence type="ECO:0000256" key="12">
    <source>
        <dbReference type="ARBA" id="ARBA00022906"/>
    </source>
</evidence>
<evidence type="ECO:0000256" key="6">
    <source>
        <dbReference type="ARBA" id="ARBA00006939"/>
    </source>
</evidence>
<keyword evidence="15 20" id="KW-0406">Ion transport</keyword>
<evidence type="ECO:0000256" key="9">
    <source>
        <dbReference type="ARBA" id="ARBA00022490"/>
    </source>
</evidence>
<keyword evidence="9" id="KW-0963">Cytoplasm</keyword>
<dbReference type="GeneID" id="113127576"/>
<comment type="subcellular location">
    <subcellularLocation>
        <location evidence="5 20">Cell membrane</location>
        <topology evidence="5 20">Multi-pass membrane protein</topology>
    </subcellularLocation>
    <subcellularLocation>
        <location evidence="4 20">Cytoplasm</location>
        <location evidence="4 20">Perinuclear region</location>
    </subcellularLocation>
    <subcellularLocation>
        <location evidence="3 20">Golgi apparatus</location>
        <location evidence="3 20">trans-Golgi network membrane</location>
    </subcellularLocation>
    <subcellularLocation>
        <location evidence="2 20">Mitochondrion</location>
    </subcellularLocation>
    <subcellularLocation>
        <location evidence="1 20">Nucleus</location>
    </subcellularLocation>
</comment>
<evidence type="ECO:0000313" key="21">
    <source>
        <dbReference type="Ensembl" id="ENSMAMP00000062157.1"/>
    </source>
</evidence>
<evidence type="ECO:0000313" key="22">
    <source>
        <dbReference type="Proteomes" id="UP000261640"/>
    </source>
</evidence>
<dbReference type="GO" id="GO:0007343">
    <property type="term" value="P:egg activation"/>
    <property type="evidence" value="ECO:0007669"/>
    <property type="project" value="Ensembl"/>
</dbReference>
<dbReference type="InterPro" id="IPR003689">
    <property type="entry name" value="ZIP"/>
</dbReference>
<dbReference type="AlphaFoldDB" id="A0A7N8YAE6"/>
<dbReference type="Ensembl" id="ENSMAMT00000042295.1">
    <property type="protein sequence ID" value="ENSMAMP00000062157.1"/>
    <property type="gene ID" value="ENSMAMG00000027605.1"/>
</dbReference>
<dbReference type="OrthoDB" id="19859at2759"/>
<keyword evidence="17 20" id="KW-0472">Membrane</keyword>
<feature type="transmembrane region" description="Helical" evidence="20">
    <location>
        <begin position="107"/>
        <end position="126"/>
    </location>
</feature>
<keyword evidence="18" id="KW-0539">Nucleus</keyword>
<organism evidence="21 22">
    <name type="scientific">Mastacembelus armatus</name>
    <name type="common">zig-zag eel</name>
    <dbReference type="NCBI Taxonomy" id="205130"/>
    <lineage>
        <taxon>Eukaryota</taxon>
        <taxon>Metazoa</taxon>
        <taxon>Chordata</taxon>
        <taxon>Craniata</taxon>
        <taxon>Vertebrata</taxon>
        <taxon>Euteleostomi</taxon>
        <taxon>Actinopterygii</taxon>
        <taxon>Neopterygii</taxon>
        <taxon>Teleostei</taxon>
        <taxon>Neoteleostei</taxon>
        <taxon>Acanthomorphata</taxon>
        <taxon>Anabantaria</taxon>
        <taxon>Synbranchiformes</taxon>
        <taxon>Mastacembelidae</taxon>
        <taxon>Mastacembelus</taxon>
    </lineage>
</organism>
<keyword evidence="12 20" id="KW-0864">Zinc transport</keyword>
<evidence type="ECO:0000256" key="20">
    <source>
        <dbReference type="RuleBase" id="RU369011"/>
    </source>
</evidence>